<keyword evidence="3" id="KW-1185">Reference proteome</keyword>
<dbReference type="Proteomes" id="UP000069902">
    <property type="component" value="Chromosome cPNK"/>
</dbReference>
<evidence type="ECO:0000313" key="3">
    <source>
        <dbReference type="Proteomes" id="UP000069902"/>
    </source>
</evidence>
<proteinExistence type="predicted"/>
<dbReference type="Gene3D" id="1.10.287.1490">
    <property type="match status" value="1"/>
</dbReference>
<dbReference type="PANTHER" id="PTHR45615:SF63">
    <property type="entry name" value="CHROMOSOME UNDETERMINED SCAFFOLD_10, WHOLE GENOME SHOTGUN SEQUENCE"/>
    <property type="match status" value="1"/>
</dbReference>
<evidence type="ECO:0000256" key="1">
    <source>
        <dbReference type="SAM" id="Coils"/>
    </source>
</evidence>
<dbReference type="InParanoid" id="A0A0U5JDE6"/>
<evidence type="ECO:0000313" key="2">
    <source>
        <dbReference type="EMBL" id="CUI17534.1"/>
    </source>
</evidence>
<dbReference type="RefSeq" id="WP_059061739.1">
    <property type="nucleotide sequence ID" value="NZ_LN879502.1"/>
</dbReference>
<dbReference type="Gene3D" id="1.20.5.340">
    <property type="match status" value="1"/>
</dbReference>
<dbReference type="PATRIC" id="fig|389348.3.peg.2168"/>
<dbReference type="KEGG" id="pnl:PNK_1929"/>
<protein>
    <submittedName>
        <fullName evidence="2">Uncharacterized protein</fullName>
    </submittedName>
</protein>
<keyword evidence="1" id="KW-0175">Coiled coil</keyword>
<feature type="coiled-coil region" evidence="1">
    <location>
        <begin position="577"/>
        <end position="626"/>
    </location>
</feature>
<reference evidence="3" key="1">
    <citation type="submission" date="2015-09" db="EMBL/GenBank/DDBJ databases">
        <authorList>
            <person name="Bertelli C."/>
        </authorList>
    </citation>
    <scope>NUCLEOTIDE SEQUENCE [LARGE SCALE GENOMIC DNA]</scope>
    <source>
        <strain evidence="3">KNic</strain>
    </source>
</reference>
<dbReference type="EMBL" id="LN879502">
    <property type="protein sequence ID" value="CUI17534.1"/>
    <property type="molecule type" value="Genomic_DNA"/>
</dbReference>
<sequence length="1099" mass="122918">MPVSKIGYNFNQTEQLSTLPSHHQVSLGSPSSVNPQNLSIQQLSMGTFKNQEQISKARLNLKEQYAGLKQKKICLEKNLHEKMGELELGKDKKAGLEQKSKLLEVVVEELEKSAGHLGQTLEEKSVLHQEEKEQLKFLKGEQKGIRGQAAEARQEMDLLREQVRGIPVRIEECQKARRECMEEIDLLNERLSGIRETQAGIEQASKEGEPFRLTNELKQQTSERAALKDQLDVLQGKVKGENRWFSSIPVIRSIAKFILGIVHRPAIRDLESKLQAIDSRLVCIQQAMAEKERELTEQLSIINTDIEHFTALIENKQHTRDQSETQLGVLNSQLREANGRVHHLEASLVRLTTAEEEAGKEIKNVKGRCDRLNQSLAQLAQDLSLVQTFLEGKSAALDESKRHVKQLDEQVLIEEGIVEQLQADVTVVEKELAAIEEGFHALDAIERSLSQEAKPLQFSSKHVARQVDQKATTELSHAAQLATTVLESKPVQTAVPTAPIDKAFKELGVTLSHTPPVDEHEPPTPLQRFEAPQLRAMGHDPGRLISYEYKNKLSGAVYGRDVVEREDAIKDLNANLLQQLNLLRSDLEIKKASFKENSSIQLSEAIADLEAEIKLCEHSLKNAQQAKGEFVGSQFFRDELQNVADHSTGQKDYADRLNAICLGAPVNFRYQKYEGDEREIGFFRLGVMTDLRNGFTNLAELKVIHAELKSGLSSPTLEKKLSKLREMRKELAMQPESNKAKVLAIDYAIEQLQPEYVRQTIQERRHILNNQMLQLVQGQVARQLVGVVGNPSQTTFSVTHLGLLNRKTDKQDQTGWAHNEAFQMTDMHEIFAEFAGKTLIFDGKGPAIDADGHVHLAQTLIDLSGNPRKLKLETSFVNMTVQGHTKNDGIQQEINKKNMTKLLEAAEKQVLNNPGDKEIQEGLELLNAVQKQLEQGESSYLMAEAFSIALIKLKFPLSMGCLSAKDRTGMVGGRTILNFVKESMYKDPALQSEVMPKGLNKKEQLRFKKAQERKAQILKEHEKQFNKKIISKSGCAALVIYDNTGIKVLKCSAAYLPGITDGAEGKALRLIYYVQQAGTASKGVAKLLSKLGVKGVAVH</sequence>
<accession>A0A0U5JDE6</accession>
<dbReference type="PANTHER" id="PTHR45615">
    <property type="entry name" value="MYOSIN HEAVY CHAIN, NON-MUSCLE"/>
    <property type="match status" value="1"/>
</dbReference>
<dbReference type="AlphaFoldDB" id="A0A0U5JDE6"/>
<feature type="coiled-coil region" evidence="1">
    <location>
        <begin position="58"/>
        <end position="190"/>
    </location>
</feature>
<feature type="coiled-coil region" evidence="1">
    <location>
        <begin position="267"/>
        <end position="294"/>
    </location>
</feature>
<organism evidence="2 3">
    <name type="scientific">Candidatus Protochlamydia naegleriophila</name>
    <dbReference type="NCBI Taxonomy" id="389348"/>
    <lineage>
        <taxon>Bacteria</taxon>
        <taxon>Pseudomonadati</taxon>
        <taxon>Chlamydiota</taxon>
        <taxon>Chlamydiia</taxon>
        <taxon>Parachlamydiales</taxon>
        <taxon>Parachlamydiaceae</taxon>
        <taxon>Candidatus Protochlamydia</taxon>
    </lineage>
</organism>
<feature type="coiled-coil region" evidence="1">
    <location>
        <begin position="362"/>
        <end position="438"/>
    </location>
</feature>
<gene>
    <name evidence="2" type="ORF">PNK_1929</name>
</gene>
<dbReference type="STRING" id="389348.PNK_1929"/>
<name>A0A0U5JDE6_9BACT</name>